<dbReference type="HOGENOM" id="CLU_1493962_0_0_10"/>
<evidence type="ECO:0000313" key="4">
    <source>
        <dbReference type="Proteomes" id="UP000181981"/>
    </source>
</evidence>
<keyword evidence="3" id="KW-1185">Reference proteome</keyword>
<gene>
    <name evidence="1" type="ORF">FH5T_01255</name>
    <name evidence="2" type="ORF">SAMN05444285_106105</name>
</gene>
<dbReference type="KEGG" id="dori:FH5T_01255"/>
<evidence type="ECO:0000313" key="2">
    <source>
        <dbReference type="EMBL" id="SET12897.1"/>
    </source>
</evidence>
<evidence type="ECO:0000313" key="1">
    <source>
        <dbReference type="EMBL" id="AHW61442.1"/>
    </source>
</evidence>
<sequence length="180" mass="20933">METKILTEQSLKAKQPMPPEHAAYLELKLNHYIEETPKHSGAYLANTPKSYDYGNLKELKSLAANYILTNFSLEDLWTIFFDFNDSSYTIDLMSIKKKKKFAIDCINEEIFIDDNYPERLKRKVWNMSPLVFGLIYIVVCESKIFLDEEVNTGIEGAIRPENINDFIKTDIAYSLTNNWI</sequence>
<dbReference type="EMBL" id="FOHT01000006">
    <property type="protein sequence ID" value="SET12897.1"/>
    <property type="molecule type" value="Genomic_DNA"/>
</dbReference>
<proteinExistence type="predicted"/>
<dbReference type="RefSeq" id="WP_038554525.1">
    <property type="nucleotide sequence ID" value="NZ_FOHT01000006.1"/>
</dbReference>
<dbReference type="STRING" id="1168034.FH5T_01255"/>
<dbReference type="Proteomes" id="UP000181981">
    <property type="component" value="Unassembled WGS sequence"/>
</dbReference>
<name>X5DLL1_9BACT</name>
<organism evidence="2 4">
    <name type="scientific">Draconibacterium orientale</name>
    <dbReference type="NCBI Taxonomy" id="1168034"/>
    <lineage>
        <taxon>Bacteria</taxon>
        <taxon>Pseudomonadati</taxon>
        <taxon>Bacteroidota</taxon>
        <taxon>Bacteroidia</taxon>
        <taxon>Marinilabiliales</taxon>
        <taxon>Prolixibacteraceae</taxon>
        <taxon>Draconibacterium</taxon>
    </lineage>
</organism>
<protein>
    <submittedName>
        <fullName evidence="2">Uncharacterized protein</fullName>
    </submittedName>
</protein>
<dbReference type="AlphaFoldDB" id="X5DLL1"/>
<accession>X5DLL1</accession>
<evidence type="ECO:0000313" key="3">
    <source>
        <dbReference type="Proteomes" id="UP000023772"/>
    </source>
</evidence>
<dbReference type="EMBL" id="CP007451">
    <property type="protein sequence ID" value="AHW61442.1"/>
    <property type="molecule type" value="Genomic_DNA"/>
</dbReference>
<dbReference type="Proteomes" id="UP000023772">
    <property type="component" value="Chromosome"/>
</dbReference>
<reference evidence="1 3" key="1">
    <citation type="submission" date="2014-03" db="EMBL/GenBank/DDBJ databases">
        <title>Complete genome sequence of a deeply braunched marine Bacteroidia bacterium Draconibacterium orientale type strain FH5T.</title>
        <authorList>
            <person name="Li X."/>
            <person name="Wang X."/>
            <person name="Xie Z."/>
            <person name="Du Z."/>
            <person name="Chen G."/>
        </authorList>
    </citation>
    <scope>NUCLEOTIDE SEQUENCE [LARGE SCALE GENOMIC DNA]</scope>
    <source>
        <strain evidence="1 3">FH5</strain>
    </source>
</reference>
<reference evidence="2 4" key="2">
    <citation type="submission" date="2016-10" db="EMBL/GenBank/DDBJ databases">
        <authorList>
            <person name="de Groot N.N."/>
        </authorList>
    </citation>
    <scope>NUCLEOTIDE SEQUENCE [LARGE SCALE GENOMIC DNA]</scope>
    <source>
        <strain evidence="2 4">DSM 25947</strain>
    </source>
</reference>